<dbReference type="GO" id="GO:0003924">
    <property type="term" value="F:GTPase activity"/>
    <property type="evidence" value="ECO:0007669"/>
    <property type="project" value="TreeGrafter"/>
</dbReference>
<comment type="similarity">
    <text evidence="2 8">Belongs to the GPN-loop GTPase family.</text>
</comment>
<dbReference type="GO" id="GO:0005737">
    <property type="term" value="C:cytoplasm"/>
    <property type="evidence" value="ECO:0007669"/>
    <property type="project" value="TreeGrafter"/>
</dbReference>
<dbReference type="Proteomes" id="UP000285301">
    <property type="component" value="Unassembled WGS sequence"/>
</dbReference>
<dbReference type="Gene3D" id="3.40.50.300">
    <property type="entry name" value="P-loop containing nucleotide triphosphate hydrolases"/>
    <property type="match status" value="1"/>
</dbReference>
<dbReference type="InterPro" id="IPR030231">
    <property type="entry name" value="Gpn2"/>
</dbReference>
<dbReference type="CDD" id="cd17871">
    <property type="entry name" value="GPN2"/>
    <property type="match status" value="1"/>
</dbReference>
<dbReference type="GO" id="GO:0005525">
    <property type="term" value="F:GTP binding"/>
    <property type="evidence" value="ECO:0007669"/>
    <property type="project" value="UniProtKB-KW"/>
</dbReference>
<dbReference type="PANTHER" id="PTHR21231">
    <property type="entry name" value="XPA-BINDING PROTEIN 1-RELATED"/>
    <property type="match status" value="1"/>
</dbReference>
<proteinExistence type="inferred from homology"/>
<keyword evidence="6 8" id="KW-0342">GTP-binding</keyword>
<protein>
    <recommendedName>
        <fullName evidence="3 8">GPN-loop GTPase 2</fullName>
    </recommendedName>
</protein>
<dbReference type="STRING" id="1965070.A0A443RE48"/>
<evidence type="ECO:0000256" key="3">
    <source>
        <dbReference type="ARBA" id="ARBA00014588"/>
    </source>
</evidence>
<comment type="function">
    <text evidence="1 8">Small GTPase required for proper localization of RNA polymerase II and III (RNAPII and RNAPIII). May act at an RNAP assembly step prior to nuclear import.</text>
</comment>
<evidence type="ECO:0000256" key="4">
    <source>
        <dbReference type="ARBA" id="ARBA00022741"/>
    </source>
</evidence>
<dbReference type="EMBL" id="NCKU01000954">
    <property type="protein sequence ID" value="RWS13549.1"/>
    <property type="molecule type" value="Genomic_DNA"/>
</dbReference>
<keyword evidence="10" id="KW-1185">Reference proteome</keyword>
<evidence type="ECO:0000313" key="9">
    <source>
        <dbReference type="EMBL" id="RWS13549.1"/>
    </source>
</evidence>
<evidence type="ECO:0000256" key="5">
    <source>
        <dbReference type="ARBA" id="ARBA00022801"/>
    </source>
</evidence>
<evidence type="ECO:0000256" key="8">
    <source>
        <dbReference type="RuleBase" id="RU365059"/>
    </source>
</evidence>
<reference evidence="9 10" key="1">
    <citation type="journal article" date="2018" name="Gigascience">
        <title>Genomes of trombidid mites reveal novel predicted allergens and laterally-transferred genes associated with secondary metabolism.</title>
        <authorList>
            <person name="Dong X."/>
            <person name="Chaisiri K."/>
            <person name="Xia D."/>
            <person name="Armstrong S.D."/>
            <person name="Fang Y."/>
            <person name="Donnelly M.J."/>
            <person name="Kadowaki T."/>
            <person name="McGarry J.W."/>
            <person name="Darby A.C."/>
            <person name="Makepeace B.L."/>
        </authorList>
    </citation>
    <scope>NUCLEOTIDE SEQUENCE [LARGE SCALE GENOMIC DNA]</scope>
    <source>
        <strain evidence="9">UoL-WK</strain>
    </source>
</reference>
<keyword evidence="5 8" id="KW-0378">Hydrolase</keyword>
<evidence type="ECO:0000256" key="6">
    <source>
        <dbReference type="ARBA" id="ARBA00023134"/>
    </source>
</evidence>
<dbReference type="Pfam" id="PF03029">
    <property type="entry name" value="ATP_bind_1"/>
    <property type="match status" value="1"/>
</dbReference>
<dbReference type="InterPro" id="IPR004130">
    <property type="entry name" value="Gpn"/>
</dbReference>
<gene>
    <name evidence="9" type="ORF">B4U79_08025</name>
</gene>
<comment type="caution">
    <text evidence="9">The sequence shown here is derived from an EMBL/GenBank/DDBJ whole genome shotgun (WGS) entry which is preliminary data.</text>
</comment>
<evidence type="ECO:0000256" key="1">
    <source>
        <dbReference type="ARBA" id="ARBA00003181"/>
    </source>
</evidence>
<name>A0A443RE48_9ACAR</name>
<dbReference type="SUPFAM" id="SSF52540">
    <property type="entry name" value="P-loop containing nucleoside triphosphate hydrolases"/>
    <property type="match status" value="1"/>
</dbReference>
<dbReference type="OrthoDB" id="5839at2759"/>
<dbReference type="PANTHER" id="PTHR21231:SF3">
    <property type="entry name" value="GPN-LOOP GTPASE 2"/>
    <property type="match status" value="1"/>
</dbReference>
<accession>A0A443RE48</accession>
<evidence type="ECO:0000256" key="7">
    <source>
        <dbReference type="ARBA" id="ARBA00046611"/>
    </source>
</evidence>
<dbReference type="InterPro" id="IPR027417">
    <property type="entry name" value="P-loop_NTPase"/>
</dbReference>
<sequence>MEKKRKVIFGQLVIGPPSSGKSTYCRAVSEHLKQRSRNAFVINLDPGNDVSLPYSPAIDVTSLITVEDSMNALHLGPNGALLYCMEYLESNCEWLFSELQKLCEKEVDPYLIFDSPGQVELYVHHNSMKNLVNALCNKQRPFDLRLCVVNLTDSHCCNEPGKYISALLTSLSSMVHFELPHINILSKIDLIQKYGKVGFGLDFYCEVLDLNYLLDRIEDDPFFEKYKELSKSIAGVVQDYSLVSFVPLNINDAKTIIAAMRLIDKANGFYLTNIETEEQLQRFFLDCGESDFDYSKYYNIRETML</sequence>
<dbReference type="AlphaFoldDB" id="A0A443RE48"/>
<dbReference type="FunFam" id="3.40.50.300:FF:000338">
    <property type="entry name" value="GPN-loop GTPase 2"/>
    <property type="match status" value="1"/>
</dbReference>
<organism evidence="9 10">
    <name type="scientific">Dinothrombium tinctorium</name>
    <dbReference type="NCBI Taxonomy" id="1965070"/>
    <lineage>
        <taxon>Eukaryota</taxon>
        <taxon>Metazoa</taxon>
        <taxon>Ecdysozoa</taxon>
        <taxon>Arthropoda</taxon>
        <taxon>Chelicerata</taxon>
        <taxon>Arachnida</taxon>
        <taxon>Acari</taxon>
        <taxon>Acariformes</taxon>
        <taxon>Trombidiformes</taxon>
        <taxon>Prostigmata</taxon>
        <taxon>Anystina</taxon>
        <taxon>Parasitengona</taxon>
        <taxon>Trombidioidea</taxon>
        <taxon>Trombidiidae</taxon>
        <taxon>Dinothrombium</taxon>
    </lineage>
</organism>
<comment type="subunit">
    <text evidence="7">Heterodimers with GPN1 or GPN3. Binds to RNA polymerase II (RNAPII).</text>
</comment>
<keyword evidence="4 8" id="KW-0547">Nucleotide-binding</keyword>
<evidence type="ECO:0000256" key="2">
    <source>
        <dbReference type="ARBA" id="ARBA00005290"/>
    </source>
</evidence>
<evidence type="ECO:0000313" key="10">
    <source>
        <dbReference type="Proteomes" id="UP000285301"/>
    </source>
</evidence>